<evidence type="ECO:0000313" key="1">
    <source>
        <dbReference type="EMBL" id="AEA43013.1"/>
    </source>
</evidence>
<dbReference type="EMBL" id="CP002542">
    <property type="protein sequence ID" value="AEA43013.1"/>
    <property type="molecule type" value="Genomic_DNA"/>
</dbReference>
<protein>
    <submittedName>
        <fullName evidence="1">Uncharacterized protein</fullName>
    </submittedName>
</protein>
<reference evidence="2" key="2">
    <citation type="submission" date="2011-02" db="EMBL/GenBank/DDBJ databases">
        <title>The complete genome of Fluviicola taffensis DSM 16823.</title>
        <authorList>
            <consortium name="US DOE Joint Genome Institute (JGI-PGF)"/>
            <person name="Lucas S."/>
            <person name="Copeland A."/>
            <person name="Lapidus A."/>
            <person name="Bruce D."/>
            <person name="Goodwin L."/>
            <person name="Pitluck S."/>
            <person name="Kyrpides N."/>
            <person name="Mavromatis K."/>
            <person name="Ivanova N."/>
            <person name="Mikhailova N."/>
            <person name="Pagani I."/>
            <person name="Chertkov O."/>
            <person name="Detter J.C."/>
            <person name="Han C."/>
            <person name="Tapia R."/>
            <person name="Land M."/>
            <person name="Hauser L."/>
            <person name="Markowitz V."/>
            <person name="Cheng J.-F."/>
            <person name="Hugenholtz P."/>
            <person name="Woyke T."/>
            <person name="Wu D."/>
            <person name="Tindall B."/>
            <person name="Pomrenke H.G."/>
            <person name="Brambilla E."/>
            <person name="Klenk H.-P."/>
            <person name="Eisen J.A."/>
        </authorList>
    </citation>
    <scope>NUCLEOTIDE SEQUENCE [LARGE SCALE GENOMIC DNA]</scope>
    <source>
        <strain evidence="2">DSM 16823 / RW262 / RW262</strain>
    </source>
</reference>
<keyword evidence="2" id="KW-1185">Reference proteome</keyword>
<dbReference type="STRING" id="755732.Fluta_1015"/>
<dbReference type="HOGENOM" id="CLU_2649186_0_0_10"/>
<reference evidence="1 2" key="1">
    <citation type="journal article" date="2011" name="Stand. Genomic Sci.">
        <title>Complete genome sequence of the gliding freshwater bacterium Fluviicola taffensis type strain (RW262).</title>
        <authorList>
            <person name="Woyke T."/>
            <person name="Chertkov O."/>
            <person name="Lapidus A."/>
            <person name="Nolan M."/>
            <person name="Lucas S."/>
            <person name="Del Rio T.G."/>
            <person name="Tice H."/>
            <person name="Cheng J.F."/>
            <person name="Tapia R."/>
            <person name="Han C."/>
            <person name="Goodwin L."/>
            <person name="Pitluck S."/>
            <person name="Liolios K."/>
            <person name="Pagani I."/>
            <person name="Ivanova N."/>
            <person name="Huntemann M."/>
            <person name="Mavromatis K."/>
            <person name="Mikhailova N."/>
            <person name="Pati A."/>
            <person name="Chen A."/>
            <person name="Palaniappan K."/>
            <person name="Land M."/>
            <person name="Hauser L."/>
            <person name="Brambilla E.M."/>
            <person name="Rohde M."/>
            <person name="Mwirichia R."/>
            <person name="Sikorski J."/>
            <person name="Tindall B.J."/>
            <person name="Goker M."/>
            <person name="Bristow J."/>
            <person name="Eisen J.A."/>
            <person name="Markowitz V."/>
            <person name="Hugenholtz P."/>
            <person name="Klenk H.P."/>
            <person name="Kyrpides N.C."/>
        </authorList>
    </citation>
    <scope>NUCLEOTIDE SEQUENCE [LARGE SCALE GENOMIC DNA]</scope>
    <source>
        <strain evidence="2">DSM 16823 / RW262 / RW262</strain>
    </source>
</reference>
<dbReference type="Proteomes" id="UP000007463">
    <property type="component" value="Chromosome"/>
</dbReference>
<accession>F2I966</accession>
<organism evidence="1 2">
    <name type="scientific">Fluviicola taffensis (strain DSM 16823 / NCIMB 13979 / RW262)</name>
    <dbReference type="NCBI Taxonomy" id="755732"/>
    <lineage>
        <taxon>Bacteria</taxon>
        <taxon>Pseudomonadati</taxon>
        <taxon>Bacteroidota</taxon>
        <taxon>Flavobacteriia</taxon>
        <taxon>Flavobacteriales</taxon>
        <taxon>Crocinitomicaceae</taxon>
        <taxon>Fluviicola</taxon>
    </lineage>
</organism>
<gene>
    <name evidence="1" type="ordered locus">Fluta_1015</name>
</gene>
<name>F2I966_FLUTR</name>
<dbReference type="AlphaFoldDB" id="F2I966"/>
<proteinExistence type="predicted"/>
<dbReference type="RefSeq" id="WP_013685785.1">
    <property type="nucleotide sequence ID" value="NC_015321.1"/>
</dbReference>
<evidence type="ECO:0000313" key="2">
    <source>
        <dbReference type="Proteomes" id="UP000007463"/>
    </source>
</evidence>
<dbReference type="KEGG" id="fte:Fluta_1015"/>
<sequence>MKKLSDVFSSFEEKVISTNSIFAGRASGGETGATGCTTYEADTAADPESWVETATECRKDSDTCDGVIAMKKLTLA</sequence>